<gene>
    <name evidence="2" type="ORF">L0635_05305</name>
</gene>
<dbReference type="Proteomes" id="UP001321125">
    <property type="component" value="Unassembled WGS sequence"/>
</dbReference>
<proteinExistence type="predicted"/>
<keyword evidence="3" id="KW-1185">Reference proteome</keyword>
<evidence type="ECO:0000313" key="2">
    <source>
        <dbReference type="EMBL" id="MCZ0926500.1"/>
    </source>
</evidence>
<name>A0ABT4IS52_9GAMM</name>
<protein>
    <submittedName>
        <fullName evidence="2">Uncharacterized protein</fullName>
    </submittedName>
</protein>
<organism evidence="2 3">
    <name type="scientific">Vreelandella janggokensis</name>
    <dbReference type="NCBI Taxonomy" id="370767"/>
    <lineage>
        <taxon>Bacteria</taxon>
        <taxon>Pseudomonadati</taxon>
        <taxon>Pseudomonadota</taxon>
        <taxon>Gammaproteobacteria</taxon>
        <taxon>Oceanospirillales</taxon>
        <taxon>Halomonadaceae</taxon>
        <taxon>Vreelandella</taxon>
    </lineage>
</organism>
<comment type="caution">
    <text evidence="2">The sequence shown here is derived from an EMBL/GenBank/DDBJ whole genome shotgun (WGS) entry which is preliminary data.</text>
</comment>
<reference evidence="2 3" key="1">
    <citation type="submission" date="2022-02" db="EMBL/GenBank/DDBJ databases">
        <title>Study of halophilic communities from a Mexican lake.</title>
        <authorList>
            <person name="Hernandez-Soto L.M."/>
            <person name="Martinez-Abarca F."/>
            <person name="Ramirez-Saad H.C."/>
            <person name="Aguirre-Garrido J.F."/>
        </authorList>
    </citation>
    <scope>NUCLEOTIDE SEQUENCE [LARGE SCALE GENOMIC DNA]</scope>
    <source>
        <strain evidence="2 3">Hjan13</strain>
    </source>
</reference>
<sequence>MTECFVWPSDIDRAENEELARVCDRLEEVEDECDELRKCFYRACEELSAMKAELANEGEDVPIGPCISLITKLKSQHDALAAFAQEGISGLFESGMGWDADCIEEAAIAYGLIYGEPYDPDGKHANKQCEIIEPGDTLLQMQPWLSKAAQRGEQNEKRPVQE</sequence>
<accession>A0ABT4IS52</accession>
<keyword evidence="1" id="KW-0175">Coiled coil</keyword>
<dbReference type="RefSeq" id="WP_268901331.1">
    <property type="nucleotide sequence ID" value="NZ_JAKNQT010000001.1"/>
</dbReference>
<dbReference type="EMBL" id="JAKNQU010000002">
    <property type="protein sequence ID" value="MCZ0926500.1"/>
    <property type="molecule type" value="Genomic_DNA"/>
</dbReference>
<evidence type="ECO:0000256" key="1">
    <source>
        <dbReference type="SAM" id="Coils"/>
    </source>
</evidence>
<evidence type="ECO:0000313" key="3">
    <source>
        <dbReference type="Proteomes" id="UP001321125"/>
    </source>
</evidence>
<feature type="coiled-coil region" evidence="1">
    <location>
        <begin position="12"/>
        <end position="39"/>
    </location>
</feature>